<gene>
    <name evidence="2" type="ORF">LVIROSA_LOCUS21951</name>
</gene>
<dbReference type="AlphaFoldDB" id="A0AAU9NCN3"/>
<dbReference type="NCBIfam" id="TIGR01640">
    <property type="entry name" value="F_box_assoc_1"/>
    <property type="match status" value="1"/>
</dbReference>
<comment type="caution">
    <text evidence="2">The sequence shown here is derived from an EMBL/GenBank/DDBJ whole genome shotgun (WGS) entry which is preliminary data.</text>
</comment>
<keyword evidence="3" id="KW-1185">Reference proteome</keyword>
<evidence type="ECO:0000259" key="1">
    <source>
        <dbReference type="Pfam" id="PF07734"/>
    </source>
</evidence>
<reference evidence="2 3" key="1">
    <citation type="submission" date="2022-01" db="EMBL/GenBank/DDBJ databases">
        <authorList>
            <person name="Xiong W."/>
            <person name="Schranz E."/>
        </authorList>
    </citation>
    <scope>NUCLEOTIDE SEQUENCE [LARGE SCALE GENOMIC DNA]</scope>
</reference>
<dbReference type="PANTHER" id="PTHR31672">
    <property type="entry name" value="BNACNNG10540D PROTEIN"/>
    <property type="match status" value="1"/>
</dbReference>
<dbReference type="PANTHER" id="PTHR31672:SF10">
    <property type="entry name" value="F-BOX DOMAIN-CONTAINING PROTEIN"/>
    <property type="match status" value="1"/>
</dbReference>
<sequence>MVVLWNHSIRKSIGVVVPRVSGWGFRHIVLGFGVCPITSDPMIVKITIVSMEMRNSIGVHWAVEVYTLSTGCWRIPTSKLPDKPVTVRWNPVVIDKFIYWFAFHGIEEFVKYGVDANKLILSFDMTTQEFTLIDLPNCFAHQSSIEFSISKLKGSLVLLEYSTNNEKQDCVIWVMNNGVPNLFSKLFAINAPYASIKILGFMKNGGPMMETQDEFGEPAAFVFYDLCSKDFNHTAIYAKGGSFFVDSYMETLLLLDYPDSSVFSITS</sequence>
<evidence type="ECO:0000313" key="2">
    <source>
        <dbReference type="EMBL" id="CAH1435514.1"/>
    </source>
</evidence>
<dbReference type="InterPro" id="IPR017451">
    <property type="entry name" value="F-box-assoc_interact_dom"/>
</dbReference>
<protein>
    <recommendedName>
        <fullName evidence="1">F-box associated beta-propeller type 1 domain-containing protein</fullName>
    </recommendedName>
</protein>
<dbReference type="EMBL" id="CAKMRJ010004445">
    <property type="protein sequence ID" value="CAH1435514.1"/>
    <property type="molecule type" value="Genomic_DNA"/>
</dbReference>
<dbReference type="Pfam" id="PF07734">
    <property type="entry name" value="FBA_1"/>
    <property type="match status" value="1"/>
</dbReference>
<evidence type="ECO:0000313" key="3">
    <source>
        <dbReference type="Proteomes" id="UP001157418"/>
    </source>
</evidence>
<dbReference type="Proteomes" id="UP001157418">
    <property type="component" value="Unassembled WGS sequence"/>
</dbReference>
<feature type="domain" description="F-box associated beta-propeller type 1" evidence="1">
    <location>
        <begin position="3"/>
        <end position="188"/>
    </location>
</feature>
<accession>A0AAU9NCN3</accession>
<name>A0AAU9NCN3_9ASTR</name>
<dbReference type="InterPro" id="IPR006527">
    <property type="entry name" value="F-box-assoc_dom_typ1"/>
</dbReference>
<proteinExistence type="predicted"/>
<organism evidence="2 3">
    <name type="scientific">Lactuca virosa</name>
    <dbReference type="NCBI Taxonomy" id="75947"/>
    <lineage>
        <taxon>Eukaryota</taxon>
        <taxon>Viridiplantae</taxon>
        <taxon>Streptophyta</taxon>
        <taxon>Embryophyta</taxon>
        <taxon>Tracheophyta</taxon>
        <taxon>Spermatophyta</taxon>
        <taxon>Magnoliopsida</taxon>
        <taxon>eudicotyledons</taxon>
        <taxon>Gunneridae</taxon>
        <taxon>Pentapetalae</taxon>
        <taxon>asterids</taxon>
        <taxon>campanulids</taxon>
        <taxon>Asterales</taxon>
        <taxon>Asteraceae</taxon>
        <taxon>Cichorioideae</taxon>
        <taxon>Cichorieae</taxon>
        <taxon>Lactucinae</taxon>
        <taxon>Lactuca</taxon>
    </lineage>
</organism>
<dbReference type="InterPro" id="IPR050796">
    <property type="entry name" value="SCF_F-box_component"/>
</dbReference>